<dbReference type="Proteomes" id="UP001209570">
    <property type="component" value="Unassembled WGS sequence"/>
</dbReference>
<evidence type="ECO:0000313" key="1">
    <source>
        <dbReference type="EMBL" id="KAJ0394596.1"/>
    </source>
</evidence>
<dbReference type="AlphaFoldDB" id="A0AAD5LDT0"/>
<dbReference type="SUPFAM" id="SSF56281">
    <property type="entry name" value="Metallo-hydrolase/oxidoreductase"/>
    <property type="match status" value="1"/>
</dbReference>
<dbReference type="PANTHER" id="PTHR46504">
    <property type="entry name" value="TRNASE Z TRZ1"/>
    <property type="match status" value="1"/>
</dbReference>
<dbReference type="Gene3D" id="3.60.15.10">
    <property type="entry name" value="Ribonuclease Z/Hydroxyacylglutathione hydrolase-like"/>
    <property type="match status" value="1"/>
</dbReference>
<comment type="caution">
    <text evidence="1">The sequence shown here is derived from an EMBL/GenBank/DDBJ whole genome shotgun (WGS) entry which is preliminary data.</text>
</comment>
<keyword evidence="2" id="KW-1185">Reference proteome</keyword>
<reference evidence="1" key="1">
    <citation type="submission" date="2021-12" db="EMBL/GenBank/DDBJ databases">
        <title>Prjna785345.</title>
        <authorList>
            <person name="Rujirawat T."/>
            <person name="Krajaejun T."/>
        </authorList>
    </citation>
    <scope>NUCLEOTIDE SEQUENCE</scope>
    <source>
        <strain evidence="1">Pi057C3</strain>
    </source>
</reference>
<evidence type="ECO:0000313" key="2">
    <source>
        <dbReference type="Proteomes" id="UP001209570"/>
    </source>
</evidence>
<gene>
    <name evidence="1" type="ORF">P43SY_003339</name>
</gene>
<accession>A0AAD5LDT0</accession>
<sequence>MGSGDGKHDALAVGGHRLHIKSIAGVHSCCYVDSVDVAFDLGCCFGRVVSKSHVFITHGHVDHIAAFAQHAARRALQKMKPAKYYALPHLIPHMEMVLQGLASMQEVRIGSVLGGLVRLI</sequence>
<dbReference type="EMBL" id="JAKCXM010000398">
    <property type="protein sequence ID" value="KAJ0394596.1"/>
    <property type="molecule type" value="Genomic_DNA"/>
</dbReference>
<protein>
    <recommendedName>
        <fullName evidence="3">Metallo-beta-lactamase domain-containing protein</fullName>
    </recommendedName>
</protein>
<proteinExistence type="predicted"/>
<name>A0AAD5LDT0_PYTIN</name>
<dbReference type="InterPro" id="IPR036866">
    <property type="entry name" value="RibonucZ/Hydroxyglut_hydro"/>
</dbReference>
<dbReference type="PANTHER" id="PTHR46504:SF2">
    <property type="entry name" value="TRNASE Z TRZ1"/>
    <property type="match status" value="1"/>
</dbReference>
<organism evidence="1 2">
    <name type="scientific">Pythium insidiosum</name>
    <name type="common">Pythiosis disease agent</name>
    <dbReference type="NCBI Taxonomy" id="114742"/>
    <lineage>
        <taxon>Eukaryota</taxon>
        <taxon>Sar</taxon>
        <taxon>Stramenopiles</taxon>
        <taxon>Oomycota</taxon>
        <taxon>Peronosporomycetes</taxon>
        <taxon>Pythiales</taxon>
        <taxon>Pythiaceae</taxon>
        <taxon>Pythium</taxon>
    </lineage>
</organism>
<evidence type="ECO:0008006" key="3">
    <source>
        <dbReference type="Google" id="ProtNLM"/>
    </source>
</evidence>